<dbReference type="OrthoDB" id="1434790at2"/>
<proteinExistence type="predicted"/>
<evidence type="ECO:0000313" key="2">
    <source>
        <dbReference type="Proteomes" id="UP000199440"/>
    </source>
</evidence>
<evidence type="ECO:0000313" key="1">
    <source>
        <dbReference type="EMBL" id="SDM21790.1"/>
    </source>
</evidence>
<dbReference type="Proteomes" id="UP000199440">
    <property type="component" value="Unassembled WGS sequence"/>
</dbReference>
<dbReference type="AlphaFoldDB" id="A0A1G9RFE3"/>
<sequence>MKNIRLTLPIKIPYPVLRQLLETKLIGMEIGTNERKRGQISRLGLQVSPLPEYDIILGLRVGLVRKVLWTEEVPLYLHAVLAFDPESGRLSVGAFKIDFETKNVVLDKALAFLANRIYYRKVLDKASVNLNEMIASKMAILNEKLQSGISSSQGMVFNGNMENISITRIEPGQEYIVVYARFKGGAEVTLQNLPDMDFIW</sequence>
<gene>
    <name evidence="1" type="ORF">SAMN04488514_106112</name>
</gene>
<evidence type="ECO:0008006" key="3">
    <source>
        <dbReference type="Google" id="ProtNLM"/>
    </source>
</evidence>
<dbReference type="InterPro" id="IPR025515">
    <property type="entry name" value="DUF4403"/>
</dbReference>
<dbReference type="Pfam" id="PF14356">
    <property type="entry name" value="DUF4403"/>
    <property type="match status" value="1"/>
</dbReference>
<accession>A0A1G9RFE3</accession>
<organism evidence="1 2">
    <name type="scientific">Kriegella aquimaris</name>
    <dbReference type="NCBI Taxonomy" id="192904"/>
    <lineage>
        <taxon>Bacteria</taxon>
        <taxon>Pseudomonadati</taxon>
        <taxon>Bacteroidota</taxon>
        <taxon>Flavobacteriia</taxon>
        <taxon>Flavobacteriales</taxon>
        <taxon>Flavobacteriaceae</taxon>
        <taxon>Kriegella</taxon>
    </lineage>
</organism>
<protein>
    <recommendedName>
        <fullName evidence="3">DUF4403 family protein</fullName>
    </recommendedName>
</protein>
<dbReference type="EMBL" id="FNGV01000006">
    <property type="protein sequence ID" value="SDM21790.1"/>
    <property type="molecule type" value="Genomic_DNA"/>
</dbReference>
<name>A0A1G9RFE3_9FLAO</name>
<reference evidence="1 2" key="1">
    <citation type="submission" date="2016-10" db="EMBL/GenBank/DDBJ databases">
        <authorList>
            <person name="de Groot N.N."/>
        </authorList>
    </citation>
    <scope>NUCLEOTIDE SEQUENCE [LARGE SCALE GENOMIC DNA]</scope>
    <source>
        <strain evidence="1 2">DSM 19886</strain>
    </source>
</reference>
<dbReference type="RefSeq" id="WP_089890121.1">
    <property type="nucleotide sequence ID" value="NZ_FNGV01000006.1"/>
</dbReference>
<keyword evidence="2" id="KW-1185">Reference proteome</keyword>